<reference evidence="4" key="4">
    <citation type="journal article" date="2017" name="BMC Genomics">
        <title>Gapless genome assembly of Colletotrichum higginsianum reveals chromosome structure and association of transposable elements with secondary metabolite gene clusters.</title>
        <authorList>
            <person name="Dallery J.-F."/>
            <person name="Lapalu N."/>
            <person name="Zampounis A."/>
            <person name="Pigne S."/>
            <person name="Luyten I."/>
            <person name="Amselem J."/>
            <person name="Wittenberg A.H.J."/>
            <person name="Zhou S."/>
            <person name="de Queiroz M.V."/>
            <person name="Robin G.P."/>
            <person name="Auger A."/>
            <person name="Hainaut M."/>
            <person name="Henrissat B."/>
            <person name="Kim K.-T."/>
            <person name="Lee Y.-H."/>
            <person name="Lespinet O."/>
            <person name="Schwartz D.C."/>
            <person name="Thon M.R."/>
            <person name="O'Connell R.J."/>
        </authorList>
    </citation>
    <scope>NUCLEOTIDE SEQUENCE [LARGE SCALE GENOMIC DNA]</scope>
    <source>
        <strain evidence="4">IMI 349063</strain>
    </source>
</reference>
<reference evidence="2" key="3">
    <citation type="submission" date="2016-02" db="EMBL/GenBank/DDBJ databases">
        <title>Resequencing and annotation of the Colletotrichum higginsianum genome.</title>
        <authorList>
            <person name="O'Connell R."/>
            <person name="Zambounis A."/>
            <person name="Thon M."/>
            <person name="Dallery J.-F."/>
        </authorList>
    </citation>
    <scope>NUCLEOTIDE SEQUENCE [LARGE SCALE GENOMIC DNA]</scope>
    <source>
        <strain evidence="2">IMI 349063</strain>
    </source>
</reference>
<dbReference type="AlphaFoldDB" id="H1VLJ0"/>
<dbReference type="GeneID" id="28873229"/>
<accession>H1VLJ0</accession>
<evidence type="ECO:0000313" key="1">
    <source>
        <dbReference type="EMBL" id="CCF41093.1"/>
    </source>
</evidence>
<dbReference type="Proteomes" id="UP000092177">
    <property type="component" value="Chromosome 10"/>
</dbReference>
<reference evidence="3" key="2">
    <citation type="journal article" date="2012" name="Nat. Genet.">
        <title>Lifestyle transitions in plant pathogenic Colletotrichum fungi deciphered by genome and transcriptome analyses.</title>
        <authorList>
            <person name="O'Connell R.J."/>
            <person name="Thon M.R."/>
            <person name="Hacquard S."/>
            <person name="Amyotte S.G."/>
            <person name="Kleemann J."/>
            <person name="Torres M.F."/>
            <person name="Damm U."/>
            <person name="Buiate E.A."/>
            <person name="Epstein L."/>
            <person name="Alkan N."/>
            <person name="Altmueller J."/>
            <person name="Alvarado-Balderrama L."/>
            <person name="Bauser C.A."/>
            <person name="Becker C."/>
            <person name="Birren B.W."/>
            <person name="Chen Z."/>
            <person name="Choi J."/>
            <person name="Crouch J.A."/>
            <person name="Duvick J.P."/>
            <person name="Farman M.A."/>
            <person name="Gan P."/>
            <person name="Heiman D."/>
            <person name="Henrissat B."/>
            <person name="Howard R.J."/>
            <person name="Kabbage M."/>
            <person name="Koch C."/>
            <person name="Kracher B."/>
            <person name="Kubo Y."/>
            <person name="Law A.D."/>
            <person name="Lebrun M.-H."/>
            <person name="Lee Y.-H."/>
            <person name="Miyara I."/>
            <person name="Moore N."/>
            <person name="Neumann U."/>
            <person name="Nordstroem K."/>
            <person name="Panaccione D.G."/>
            <person name="Panstruga R."/>
            <person name="Place M."/>
            <person name="Proctor R.H."/>
            <person name="Prusky D."/>
            <person name="Rech G."/>
            <person name="Reinhardt R."/>
            <person name="Rollins J.A."/>
            <person name="Rounsley S."/>
            <person name="Schardl C.L."/>
            <person name="Schwartz D.C."/>
            <person name="Shenoy N."/>
            <person name="Shirasu K."/>
            <person name="Sikhakolli U.R."/>
            <person name="Stueber K."/>
            <person name="Sukno S.A."/>
            <person name="Sweigard J.A."/>
            <person name="Takano Y."/>
            <person name="Takahara H."/>
            <person name="Trail F."/>
            <person name="van der Does H.C."/>
            <person name="Voll L.M."/>
            <person name="Will I."/>
            <person name="Young S."/>
            <person name="Zeng Q."/>
            <person name="Zhang J."/>
            <person name="Zhou S."/>
            <person name="Dickman M.B."/>
            <person name="Schulze-Lefert P."/>
            <person name="Ver Loren van Themaat E."/>
            <person name="Ma L.-J."/>
            <person name="Vaillancourt L.J."/>
        </authorList>
    </citation>
    <scope>NUCLEOTIDE SEQUENCE [LARGE SCALE GENOMIC DNA]</scope>
    <source>
        <strain evidence="3">IMI 349063</strain>
    </source>
</reference>
<proteinExistence type="predicted"/>
<protein>
    <submittedName>
        <fullName evidence="1">Uncharacterized protein</fullName>
    </submittedName>
</protein>
<organism evidence="1 3">
    <name type="scientific">Colletotrichum higginsianum (strain IMI 349063)</name>
    <name type="common">Crucifer anthracnose fungus</name>
    <dbReference type="NCBI Taxonomy" id="759273"/>
    <lineage>
        <taxon>Eukaryota</taxon>
        <taxon>Fungi</taxon>
        <taxon>Dikarya</taxon>
        <taxon>Ascomycota</taxon>
        <taxon>Pezizomycotina</taxon>
        <taxon>Sordariomycetes</taxon>
        <taxon>Hypocreomycetidae</taxon>
        <taxon>Glomerellales</taxon>
        <taxon>Glomerellaceae</taxon>
        <taxon>Colletotrichum</taxon>
        <taxon>Colletotrichum destructivum species complex</taxon>
    </lineage>
</organism>
<dbReference type="EMBL" id="LTAN01000010">
    <property type="protein sequence ID" value="OBR02922.1"/>
    <property type="molecule type" value="Genomic_DNA"/>
</dbReference>
<evidence type="ECO:0000313" key="2">
    <source>
        <dbReference type="EMBL" id="OBR02922.1"/>
    </source>
</evidence>
<dbReference type="RefSeq" id="XP_018151440.1">
    <property type="nucleotide sequence ID" value="XM_018309122.1"/>
</dbReference>
<evidence type="ECO:0000313" key="3">
    <source>
        <dbReference type="Proteomes" id="UP000007174"/>
    </source>
</evidence>
<reference evidence="1" key="1">
    <citation type="submission" date="2011-12" db="EMBL/GenBank/DDBJ databases">
        <title>The genome sequence of Colletotrichum higginsianum IMI 34906.</title>
        <authorList>
            <person name="Ma L.-J."/>
            <person name="O'Connell R."/>
            <person name="van Themaat E.V.L."/>
            <person name="Stueber K."/>
            <person name="Young S.K."/>
            <person name="Zeng Q."/>
            <person name="Gargeya S."/>
            <person name="Fitzgerald M."/>
            <person name="Haas B."/>
            <person name="Abouelleil A."/>
            <person name="Alvarado L."/>
            <person name="Arachchi H.M."/>
            <person name="Berlin A."/>
            <person name="Chapman S.B."/>
            <person name="Gearin G."/>
            <person name="Goldberg J."/>
            <person name="Griggs A."/>
            <person name="Gujja S."/>
            <person name="Hansen M."/>
            <person name="Heiman D."/>
            <person name="Howarth C."/>
            <person name="Larimer J."/>
            <person name="Lui A."/>
            <person name="MacDonald P.J.P."/>
            <person name="McCowen C."/>
            <person name="Montmayeur A."/>
            <person name="Murphy C."/>
            <person name="Neiman D."/>
            <person name="Pearson M."/>
            <person name="Priest M."/>
            <person name="Roberts A."/>
            <person name="Saif S."/>
            <person name="Shea T."/>
            <person name="Sisk P."/>
            <person name="Stolte C."/>
            <person name="Sykes S."/>
            <person name="Wortman J."/>
            <person name="Nusbaum C."/>
            <person name="Birren B."/>
        </authorList>
    </citation>
    <scope>NUCLEOTIDE SEQUENCE</scope>
    <source>
        <strain evidence="1">IMI 349063</strain>
    </source>
</reference>
<dbReference type="KEGG" id="chig:CH63R_14148"/>
<dbReference type="HOGENOM" id="CLU_2372679_0_0_1"/>
<dbReference type="Proteomes" id="UP000007174">
    <property type="component" value="Unassembled WGS sequence"/>
</dbReference>
<evidence type="ECO:0000313" key="4">
    <source>
        <dbReference type="Proteomes" id="UP000092177"/>
    </source>
</evidence>
<dbReference type="VEuPathDB" id="FungiDB:CH63R_14148"/>
<name>H1VLJ0_COLHI</name>
<dbReference type="EMBL" id="CACQ02004485">
    <property type="protein sequence ID" value="CCF41093.1"/>
    <property type="molecule type" value="Genomic_DNA"/>
</dbReference>
<gene>
    <name evidence="1" type="ORF">CH063_11475</name>
    <name evidence="2" type="ORF">CH63R_14148</name>
</gene>
<sequence>MQNGHATLTYPIYIVQTQPGTCTGTGTGTGTPHKKERQGLVFVSAVAEQLLSLPPCRAWRADKLAKASQEHSSLLTSPTASLSTFGPCTAGPRHT</sequence>
<keyword evidence="4" id="KW-1185">Reference proteome</keyword>